<comment type="caution">
    <text evidence="3">The sequence shown here is derived from an EMBL/GenBank/DDBJ whole genome shotgun (WGS) entry which is preliminary data.</text>
</comment>
<keyword evidence="2" id="KW-1133">Transmembrane helix</keyword>
<dbReference type="AlphaFoldDB" id="A0A8H7R3B7"/>
<dbReference type="Proteomes" id="UP000603453">
    <property type="component" value="Unassembled WGS sequence"/>
</dbReference>
<evidence type="ECO:0000256" key="1">
    <source>
        <dbReference type="SAM" id="MobiDB-lite"/>
    </source>
</evidence>
<keyword evidence="4" id="KW-1185">Reference proteome</keyword>
<gene>
    <name evidence="3" type="ORF">INT47_008882</name>
</gene>
<accession>A0A8H7R3B7</accession>
<feature type="region of interest" description="Disordered" evidence="1">
    <location>
        <begin position="48"/>
        <end position="70"/>
    </location>
</feature>
<protein>
    <submittedName>
        <fullName evidence="3">Uncharacterized protein</fullName>
    </submittedName>
</protein>
<evidence type="ECO:0000313" key="3">
    <source>
        <dbReference type="EMBL" id="KAG2202411.1"/>
    </source>
</evidence>
<organism evidence="3 4">
    <name type="scientific">Mucor saturninus</name>
    <dbReference type="NCBI Taxonomy" id="64648"/>
    <lineage>
        <taxon>Eukaryota</taxon>
        <taxon>Fungi</taxon>
        <taxon>Fungi incertae sedis</taxon>
        <taxon>Mucoromycota</taxon>
        <taxon>Mucoromycotina</taxon>
        <taxon>Mucoromycetes</taxon>
        <taxon>Mucorales</taxon>
        <taxon>Mucorineae</taxon>
        <taxon>Mucoraceae</taxon>
        <taxon>Mucor</taxon>
    </lineage>
</organism>
<dbReference type="EMBL" id="JAEPRD010000061">
    <property type="protein sequence ID" value="KAG2202411.1"/>
    <property type="molecule type" value="Genomic_DNA"/>
</dbReference>
<proteinExistence type="predicted"/>
<evidence type="ECO:0000256" key="2">
    <source>
        <dbReference type="SAM" id="Phobius"/>
    </source>
</evidence>
<feature type="transmembrane region" description="Helical" evidence="2">
    <location>
        <begin position="14"/>
        <end position="37"/>
    </location>
</feature>
<dbReference type="OrthoDB" id="2284908at2759"/>
<keyword evidence="2" id="KW-0472">Membrane</keyword>
<evidence type="ECO:0000313" key="4">
    <source>
        <dbReference type="Proteomes" id="UP000603453"/>
    </source>
</evidence>
<reference evidence="3" key="1">
    <citation type="submission" date="2020-12" db="EMBL/GenBank/DDBJ databases">
        <title>Metabolic potential, ecology and presence of endohyphal bacteria is reflected in genomic diversity of Mucoromycotina.</title>
        <authorList>
            <person name="Muszewska A."/>
            <person name="Okrasinska A."/>
            <person name="Steczkiewicz K."/>
            <person name="Drgas O."/>
            <person name="Orlowska M."/>
            <person name="Perlinska-Lenart U."/>
            <person name="Aleksandrzak-Piekarczyk T."/>
            <person name="Szatraj K."/>
            <person name="Zielenkiewicz U."/>
            <person name="Pilsyk S."/>
            <person name="Malc E."/>
            <person name="Mieczkowski P."/>
            <person name="Kruszewska J.S."/>
            <person name="Biernat P."/>
            <person name="Pawlowska J."/>
        </authorList>
    </citation>
    <scope>NUCLEOTIDE SEQUENCE</scope>
    <source>
        <strain evidence="3">WA0000017839</strain>
    </source>
</reference>
<name>A0A8H7R3B7_9FUNG</name>
<sequence>MKTLFHSKDDNPNYVVVSIALVQSELFWMCSVIFCLLRESKLLNERPKTSTARNRAYSESGTSSSHSKKSGHIKIDNCIILNEHDETSKLRRRLSLPNEVVKFRLRPSAEDELVGNTCPPLWWQKTRVKLGHAAVHGDSNYTKSASSTLRSSASISSIESLPISDLSSPCGASLRSSTVFTSVNDNNYTISLAPISTRKSIQSCSSADSALLNEKQSTKRKLMSKLNTALLSHYNRRKQPIDPKAI</sequence>
<keyword evidence="2" id="KW-0812">Transmembrane</keyword>